<dbReference type="OrthoDB" id="1897643at2759"/>
<evidence type="ECO:0000313" key="3">
    <source>
        <dbReference type="Proteomes" id="UP000325315"/>
    </source>
</evidence>
<evidence type="ECO:0000256" key="1">
    <source>
        <dbReference type="SAM" id="Phobius"/>
    </source>
</evidence>
<dbReference type="PANTHER" id="PTHR33358:SF12">
    <property type="entry name" value="F-BOX PROTEIN WITH A DOMAIN PROTEIN"/>
    <property type="match status" value="1"/>
</dbReference>
<dbReference type="PANTHER" id="PTHR33358">
    <property type="entry name" value="F-BOX PROTEIN WITH A DOMAIN PROTEIN"/>
    <property type="match status" value="1"/>
</dbReference>
<dbReference type="AlphaFoldDB" id="A0A5B6U5G3"/>
<feature type="transmembrane region" description="Helical" evidence="1">
    <location>
        <begin position="737"/>
        <end position="757"/>
    </location>
</feature>
<dbReference type="InterPro" id="IPR027949">
    <property type="entry name" value="Chloroplast_duf"/>
</dbReference>
<keyword evidence="1" id="KW-0812">Transmembrane</keyword>
<keyword evidence="1" id="KW-1133">Transmembrane helix</keyword>
<evidence type="ECO:0000313" key="2">
    <source>
        <dbReference type="EMBL" id="KAA3452598.1"/>
    </source>
</evidence>
<feature type="transmembrane region" description="Helical" evidence="1">
    <location>
        <begin position="367"/>
        <end position="385"/>
    </location>
</feature>
<protein>
    <submittedName>
        <fullName evidence="2">Putative F-box protein isoform X1</fullName>
    </submittedName>
</protein>
<comment type="caution">
    <text evidence="2">The sequence shown here is derived from an EMBL/GenBank/DDBJ whole genome shotgun (WGS) entry which is preliminary data.</text>
</comment>
<keyword evidence="3" id="KW-1185">Reference proteome</keyword>
<feature type="transmembrane region" description="Helical" evidence="1">
    <location>
        <begin position="553"/>
        <end position="573"/>
    </location>
</feature>
<name>A0A5B6U5G3_9ROSI</name>
<dbReference type="EMBL" id="SMMG02000015">
    <property type="protein sequence ID" value="KAA3452598.1"/>
    <property type="molecule type" value="Genomic_DNA"/>
</dbReference>
<feature type="transmembrane region" description="Helical" evidence="1">
    <location>
        <begin position="763"/>
        <end position="781"/>
    </location>
</feature>
<organism evidence="2 3">
    <name type="scientific">Gossypium australe</name>
    <dbReference type="NCBI Taxonomy" id="47621"/>
    <lineage>
        <taxon>Eukaryota</taxon>
        <taxon>Viridiplantae</taxon>
        <taxon>Streptophyta</taxon>
        <taxon>Embryophyta</taxon>
        <taxon>Tracheophyta</taxon>
        <taxon>Spermatophyta</taxon>
        <taxon>Magnoliopsida</taxon>
        <taxon>eudicotyledons</taxon>
        <taxon>Gunneridae</taxon>
        <taxon>Pentapetalae</taxon>
        <taxon>rosids</taxon>
        <taxon>malvids</taxon>
        <taxon>Malvales</taxon>
        <taxon>Malvaceae</taxon>
        <taxon>Malvoideae</taxon>
        <taxon>Gossypium</taxon>
    </lineage>
</organism>
<feature type="transmembrane region" description="Helical" evidence="1">
    <location>
        <begin position="579"/>
        <end position="600"/>
    </location>
</feature>
<sequence length="866" mass="94406">MPSESPSLFILNICEHKSFFSILLKGANSNTNSPAEEILNKKRPHMASLQASNFLASSSSPSKQIHAAISVPKLPSIRFSVPKVPTKSLSVELNTRDGFINTTPFQKNVIGSETRPVQESSSASMATVQLYAILESVIDRVEMHNNVGQQRENWNTLLLNSINMITLTAATMAGVTATGGAGVSVLGLKLASTLLFSAATGMLVMMNKIQPSQLVEEQRNATRLFKQLQGQIETILAIGSPSKEEVKDAMEKVLALDKAYPLPLLGVMLEKFPESLEPAVWWPKTQSQKTNKQKHSNGKVESNGWTEELELEMRQVVEVIKRKDSEDYERLGNKALKMNKVLAASGPLLTGIAALGSAFMGPSNGPWAAIMAAVAGALASAVNTFEHGGQVGMVFEMYRNNAGFFKLVQESIESTLSESDLEKRENGEMFEMKVALQLGRSLSQLRDLAKKPTFSSPSKQIHAAISVPKLPSIRFSVPKVPTRSLSVELNTRDGFVNTIPFEKNVIGSETRPVQESSFVAMATVQLYAILESVVDRVEIHNNVGQQRENWNALLLNSINMITLTAATMAGVTATGGAGVSVLGLKLASTLLFSAATGMLVMMNKIQPSQLVEEQRNATRLFKQLQGQIETLLAIGSPSKEEVKDAMEKVLALDKAYPLPLLGVMLEKFPESLEPAVWWPKTQSQKTNKQKHSNGKVESNGWTEELELEMRQVVEVIKRKDSEDYERLGNKALKMNKVLAASGPLLTGIAALGSAFMGPSNGPWAAIMAAAAGALASAVNTFEHGGQVGMVFEMYRNNAGFFKLVQESIESALSESDLEKRENGEMFEMKVALQLGRSVSQLRDLAKKSNYSRLEGNPIDEFASKLF</sequence>
<keyword evidence="1" id="KW-0472">Membrane</keyword>
<dbReference type="Pfam" id="PF14476">
    <property type="entry name" value="Chloroplast_duf"/>
    <property type="match status" value="2"/>
</dbReference>
<accession>A0A5B6U5G3</accession>
<proteinExistence type="predicted"/>
<gene>
    <name evidence="2" type="ORF">EPI10_034504</name>
</gene>
<reference evidence="3" key="1">
    <citation type="journal article" date="2019" name="Plant Biotechnol. J.">
        <title>Genome sequencing of the Australian wild diploid species Gossypium australe highlights disease resistance and delayed gland morphogenesis.</title>
        <authorList>
            <person name="Cai Y."/>
            <person name="Cai X."/>
            <person name="Wang Q."/>
            <person name="Wang P."/>
            <person name="Zhang Y."/>
            <person name="Cai C."/>
            <person name="Xu Y."/>
            <person name="Wang K."/>
            <person name="Zhou Z."/>
            <person name="Wang C."/>
            <person name="Geng S."/>
            <person name="Li B."/>
            <person name="Dong Q."/>
            <person name="Hou Y."/>
            <person name="Wang H."/>
            <person name="Ai P."/>
            <person name="Liu Z."/>
            <person name="Yi F."/>
            <person name="Sun M."/>
            <person name="An G."/>
            <person name="Cheng J."/>
            <person name="Zhang Y."/>
            <person name="Shi Q."/>
            <person name="Xie Y."/>
            <person name="Shi X."/>
            <person name="Chang Y."/>
            <person name="Huang F."/>
            <person name="Chen Y."/>
            <person name="Hong S."/>
            <person name="Mi L."/>
            <person name="Sun Q."/>
            <person name="Zhang L."/>
            <person name="Zhou B."/>
            <person name="Peng R."/>
            <person name="Zhang X."/>
            <person name="Liu F."/>
        </authorList>
    </citation>
    <scope>NUCLEOTIDE SEQUENCE [LARGE SCALE GENOMIC DNA]</scope>
    <source>
        <strain evidence="3">cv. PA1801</strain>
    </source>
</reference>
<feature type="transmembrane region" description="Helical" evidence="1">
    <location>
        <begin position="157"/>
        <end position="177"/>
    </location>
</feature>
<dbReference type="Proteomes" id="UP000325315">
    <property type="component" value="Unassembled WGS sequence"/>
</dbReference>
<feature type="transmembrane region" description="Helical" evidence="1">
    <location>
        <begin position="341"/>
        <end position="361"/>
    </location>
</feature>